<dbReference type="AlphaFoldDB" id="A0A1F6FLA3"/>
<feature type="transmembrane region" description="Helical" evidence="1">
    <location>
        <begin position="163"/>
        <end position="183"/>
    </location>
</feature>
<evidence type="ECO:0000313" key="3">
    <source>
        <dbReference type="Proteomes" id="UP000179136"/>
    </source>
</evidence>
<name>A0A1F6FLA3_9BACT</name>
<sequence>MPNVLATEIAAKADKPKHKISVLGVILTVILAVVVILLFERVMFDLNRLANPVIEQTVSQDSNQGYYGAGSYYVTEKSSLSSTRIYYPRERTEDYRLYRLLLHAAFVLPMFLLMFLLYYWVNLKKRNQNWYVVTWAYMAGAIWVLLHLIGQTGRYVVDAYKNAAIYIILVFLTIILTALSVFLQKKKVENQ</sequence>
<keyword evidence="1" id="KW-1133">Transmembrane helix</keyword>
<feature type="transmembrane region" description="Helical" evidence="1">
    <location>
        <begin position="100"/>
        <end position="121"/>
    </location>
</feature>
<organism evidence="2 3">
    <name type="scientific">Candidatus Kuenenbacteria bacterium RIFCSPHIGHO2_02_FULL_39_13</name>
    <dbReference type="NCBI Taxonomy" id="1798561"/>
    <lineage>
        <taxon>Bacteria</taxon>
        <taxon>Candidatus Kueneniibacteriota</taxon>
    </lineage>
</organism>
<reference evidence="2 3" key="1">
    <citation type="journal article" date="2016" name="Nat. Commun.">
        <title>Thousands of microbial genomes shed light on interconnected biogeochemical processes in an aquifer system.</title>
        <authorList>
            <person name="Anantharaman K."/>
            <person name="Brown C.T."/>
            <person name="Hug L.A."/>
            <person name="Sharon I."/>
            <person name="Castelle C.J."/>
            <person name="Probst A.J."/>
            <person name="Thomas B.C."/>
            <person name="Singh A."/>
            <person name="Wilkins M.J."/>
            <person name="Karaoz U."/>
            <person name="Brodie E.L."/>
            <person name="Williams K.H."/>
            <person name="Hubbard S.S."/>
            <person name="Banfield J.F."/>
        </authorList>
    </citation>
    <scope>NUCLEOTIDE SEQUENCE [LARGE SCALE GENOMIC DNA]</scope>
</reference>
<keyword evidence="1" id="KW-0812">Transmembrane</keyword>
<feature type="transmembrane region" description="Helical" evidence="1">
    <location>
        <begin position="130"/>
        <end position="151"/>
    </location>
</feature>
<dbReference type="EMBL" id="MFMW01000030">
    <property type="protein sequence ID" value="OGG86652.1"/>
    <property type="molecule type" value="Genomic_DNA"/>
</dbReference>
<keyword evidence="1" id="KW-0472">Membrane</keyword>
<dbReference type="STRING" id="1798561.A3B87_03060"/>
<dbReference type="Proteomes" id="UP000179136">
    <property type="component" value="Unassembled WGS sequence"/>
</dbReference>
<accession>A0A1F6FLA3</accession>
<gene>
    <name evidence="2" type="ORF">A3B87_03060</name>
</gene>
<comment type="caution">
    <text evidence="2">The sequence shown here is derived from an EMBL/GenBank/DDBJ whole genome shotgun (WGS) entry which is preliminary data.</text>
</comment>
<evidence type="ECO:0000313" key="2">
    <source>
        <dbReference type="EMBL" id="OGG86652.1"/>
    </source>
</evidence>
<proteinExistence type="predicted"/>
<feature type="transmembrane region" description="Helical" evidence="1">
    <location>
        <begin position="20"/>
        <end position="39"/>
    </location>
</feature>
<evidence type="ECO:0000256" key="1">
    <source>
        <dbReference type="SAM" id="Phobius"/>
    </source>
</evidence>
<protein>
    <submittedName>
        <fullName evidence="2">Uncharacterized protein</fullName>
    </submittedName>
</protein>